<organism evidence="1 2">
    <name type="scientific">Hyalomma asiaticum</name>
    <name type="common">Tick</name>
    <dbReference type="NCBI Taxonomy" id="266040"/>
    <lineage>
        <taxon>Eukaryota</taxon>
        <taxon>Metazoa</taxon>
        <taxon>Ecdysozoa</taxon>
        <taxon>Arthropoda</taxon>
        <taxon>Chelicerata</taxon>
        <taxon>Arachnida</taxon>
        <taxon>Acari</taxon>
        <taxon>Parasitiformes</taxon>
        <taxon>Ixodida</taxon>
        <taxon>Ixodoidea</taxon>
        <taxon>Ixodidae</taxon>
        <taxon>Hyalomminae</taxon>
        <taxon>Hyalomma</taxon>
    </lineage>
</organism>
<dbReference type="EMBL" id="CM023481">
    <property type="protein sequence ID" value="KAH6943855.1"/>
    <property type="molecule type" value="Genomic_DNA"/>
</dbReference>
<accession>A0ACB7TA90</accession>
<sequence>MEFPERDDLLYFKLVICPEQGFYRNGRFMASFRASPSYPPEPPKVKCDAITAYTKTGGFVFDFRKSPNYPHEPPKVKCVTMVYHPNTDLDGDVCLNISGEDRKHVLTVNTIVYISL</sequence>
<protein>
    <submittedName>
        <fullName evidence="1">Uncharacterized protein</fullName>
    </submittedName>
</protein>
<comment type="caution">
    <text evidence="1">The sequence shown here is derived from an EMBL/GenBank/DDBJ whole genome shotgun (WGS) entry which is preliminary data.</text>
</comment>
<keyword evidence="2" id="KW-1185">Reference proteome</keyword>
<evidence type="ECO:0000313" key="2">
    <source>
        <dbReference type="Proteomes" id="UP000821845"/>
    </source>
</evidence>
<evidence type="ECO:0000313" key="1">
    <source>
        <dbReference type="EMBL" id="KAH6943855.1"/>
    </source>
</evidence>
<dbReference type="Proteomes" id="UP000821845">
    <property type="component" value="Chromosome 1"/>
</dbReference>
<reference evidence="1" key="1">
    <citation type="submission" date="2020-05" db="EMBL/GenBank/DDBJ databases">
        <title>Large-scale comparative analyses of tick genomes elucidate their genetic diversity and vector capacities.</title>
        <authorList>
            <person name="Jia N."/>
            <person name="Wang J."/>
            <person name="Shi W."/>
            <person name="Du L."/>
            <person name="Sun Y."/>
            <person name="Zhan W."/>
            <person name="Jiang J."/>
            <person name="Wang Q."/>
            <person name="Zhang B."/>
            <person name="Ji P."/>
            <person name="Sakyi L.B."/>
            <person name="Cui X."/>
            <person name="Yuan T."/>
            <person name="Jiang B."/>
            <person name="Yang W."/>
            <person name="Lam T.T.-Y."/>
            <person name="Chang Q."/>
            <person name="Ding S."/>
            <person name="Wang X."/>
            <person name="Zhu J."/>
            <person name="Ruan X."/>
            <person name="Zhao L."/>
            <person name="Wei J."/>
            <person name="Que T."/>
            <person name="Du C."/>
            <person name="Cheng J."/>
            <person name="Dai P."/>
            <person name="Han X."/>
            <person name="Huang E."/>
            <person name="Gao Y."/>
            <person name="Liu J."/>
            <person name="Shao H."/>
            <person name="Ye R."/>
            <person name="Li L."/>
            <person name="Wei W."/>
            <person name="Wang X."/>
            <person name="Wang C."/>
            <person name="Yang T."/>
            <person name="Huo Q."/>
            <person name="Li W."/>
            <person name="Guo W."/>
            <person name="Chen H."/>
            <person name="Zhou L."/>
            <person name="Ni X."/>
            <person name="Tian J."/>
            <person name="Zhou Y."/>
            <person name="Sheng Y."/>
            <person name="Liu T."/>
            <person name="Pan Y."/>
            <person name="Xia L."/>
            <person name="Li J."/>
            <person name="Zhao F."/>
            <person name="Cao W."/>
        </authorList>
    </citation>
    <scope>NUCLEOTIDE SEQUENCE</scope>
    <source>
        <strain evidence="1">Hyas-2018</strain>
    </source>
</reference>
<proteinExistence type="predicted"/>
<gene>
    <name evidence="1" type="ORF">HPB50_000172</name>
</gene>
<name>A0ACB7TA90_HYAAI</name>